<sequence>MPRLCLCNEWRGSLRAGGLRDRRKSNSASCNTVIGLDLTVEVARKACPKAVARFQVGQQKLTSLGEGKNFASSVAVQRKTIECWKTDLAAREAGRDTRGRRSRLRPSGPQRDCVSHGRAHRSRR</sequence>
<dbReference type="Proteomes" id="UP000674179">
    <property type="component" value="Chromosome 14"/>
</dbReference>
<accession>A0A836GXJ9</accession>
<evidence type="ECO:0000256" key="1">
    <source>
        <dbReference type="SAM" id="MobiDB-lite"/>
    </source>
</evidence>
<protein>
    <submittedName>
        <fullName evidence="2">Uncharacterized protein</fullName>
    </submittedName>
</protein>
<comment type="caution">
    <text evidence="2">The sequence shown here is derived from an EMBL/GenBank/DDBJ whole genome shotgun (WGS) entry which is preliminary data.</text>
</comment>
<gene>
    <name evidence="2" type="ORF">CUR178_04709</name>
</gene>
<name>A0A836GXJ9_LEIEN</name>
<feature type="region of interest" description="Disordered" evidence="1">
    <location>
        <begin position="92"/>
        <end position="124"/>
    </location>
</feature>
<evidence type="ECO:0000313" key="2">
    <source>
        <dbReference type="EMBL" id="KAG5483136.1"/>
    </source>
</evidence>
<dbReference type="EMBL" id="JAFHKP010000014">
    <property type="protein sequence ID" value="KAG5483136.1"/>
    <property type="molecule type" value="Genomic_DNA"/>
</dbReference>
<dbReference type="AlphaFoldDB" id="A0A836GXJ9"/>
<dbReference type="RefSeq" id="XP_067694491.1">
    <property type="nucleotide sequence ID" value="XM_067836414.1"/>
</dbReference>
<evidence type="ECO:0000313" key="3">
    <source>
        <dbReference type="Proteomes" id="UP000674179"/>
    </source>
</evidence>
<dbReference type="GeneID" id="94171924"/>
<dbReference type="KEGG" id="lenr:94171924"/>
<reference evidence="2 3" key="1">
    <citation type="submission" date="2021-02" db="EMBL/GenBank/DDBJ databases">
        <title>Leishmania (Mundinia) enrietti genome sequencing and assembly.</title>
        <authorList>
            <person name="Almutairi H."/>
            <person name="Gatherer D."/>
        </authorList>
    </citation>
    <scope>NUCLEOTIDE SEQUENCE [LARGE SCALE GENOMIC DNA]</scope>
    <source>
        <strain evidence="2">CUR178</strain>
    </source>
</reference>
<organism evidence="2 3">
    <name type="scientific">Leishmania enriettii</name>
    <dbReference type="NCBI Taxonomy" id="5663"/>
    <lineage>
        <taxon>Eukaryota</taxon>
        <taxon>Discoba</taxon>
        <taxon>Euglenozoa</taxon>
        <taxon>Kinetoplastea</taxon>
        <taxon>Metakinetoplastina</taxon>
        <taxon>Trypanosomatida</taxon>
        <taxon>Trypanosomatidae</taxon>
        <taxon>Leishmaniinae</taxon>
        <taxon>Leishmania</taxon>
    </lineage>
</organism>
<proteinExistence type="predicted"/>
<keyword evidence="3" id="KW-1185">Reference proteome</keyword>